<dbReference type="KEGG" id="sclo:SCLO_3000090"/>
<feature type="domain" description="PepSY" evidence="2">
    <location>
        <begin position="71"/>
        <end position="127"/>
    </location>
</feature>
<reference evidence="3 4" key="1">
    <citation type="submission" date="2016-10" db="EMBL/GenBank/DDBJ databases">
        <title>Complete Genome Sequence of the Nonylphenol-Degrading Bacterium Sphingobium cloacae JCM 10874T.</title>
        <authorList>
            <person name="Ootsuka M."/>
            <person name="Nishizawa T."/>
            <person name="Ohta H."/>
        </authorList>
    </citation>
    <scope>NUCLEOTIDE SEQUENCE [LARGE SCALE GENOMIC DNA]</scope>
    <source>
        <strain evidence="3 4">JCM 10874</strain>
        <plasmid evidence="4">psclo_3 dna</plasmid>
    </source>
</reference>
<evidence type="ECO:0000259" key="2">
    <source>
        <dbReference type="Pfam" id="PF03413"/>
    </source>
</evidence>
<dbReference type="EMBL" id="AP017657">
    <property type="protein sequence ID" value="BAV66676.1"/>
    <property type="molecule type" value="Genomic_DNA"/>
</dbReference>
<evidence type="ECO:0000313" key="4">
    <source>
        <dbReference type="Proteomes" id="UP000218272"/>
    </source>
</evidence>
<dbReference type="RefSeq" id="WP_066521301.1">
    <property type="nucleotide sequence ID" value="NZ_AP017657.1"/>
</dbReference>
<evidence type="ECO:0000256" key="1">
    <source>
        <dbReference type="SAM" id="MobiDB-lite"/>
    </source>
</evidence>
<geneLocation type="plasmid" evidence="4">
    <name>psclo_3 dna</name>
</geneLocation>
<sequence>MVLALLSACDGGGAGDQANPARQPDVPENRAPLPPPPPSPAEEGAGSQEQVAIVAAGTEQAPSRSLDPSLLPLERILKIAQRRVAGDVIDVELEDDDGTPEYEITILTADSRSIEMKIDARSGTIRELEED</sequence>
<organism evidence="3 4">
    <name type="scientific">Sphingobium cloacae</name>
    <dbReference type="NCBI Taxonomy" id="120107"/>
    <lineage>
        <taxon>Bacteria</taxon>
        <taxon>Pseudomonadati</taxon>
        <taxon>Pseudomonadota</taxon>
        <taxon>Alphaproteobacteria</taxon>
        <taxon>Sphingomonadales</taxon>
        <taxon>Sphingomonadaceae</taxon>
        <taxon>Sphingobium</taxon>
    </lineage>
</organism>
<gene>
    <name evidence="3" type="ORF">SCLO_3000090</name>
</gene>
<dbReference type="AlphaFoldDB" id="A0A1E1F830"/>
<dbReference type="Proteomes" id="UP000218272">
    <property type="component" value="Plasmid pSCLO_3"/>
</dbReference>
<dbReference type="InterPro" id="IPR025711">
    <property type="entry name" value="PepSY"/>
</dbReference>
<keyword evidence="3" id="KW-0614">Plasmid</keyword>
<proteinExistence type="predicted"/>
<keyword evidence="4" id="KW-1185">Reference proteome</keyword>
<accession>A0A1E1F830</accession>
<feature type="region of interest" description="Disordered" evidence="1">
    <location>
        <begin position="8"/>
        <end position="51"/>
    </location>
</feature>
<dbReference type="OrthoDB" id="7856745at2"/>
<evidence type="ECO:0000313" key="3">
    <source>
        <dbReference type="EMBL" id="BAV66676.1"/>
    </source>
</evidence>
<protein>
    <recommendedName>
        <fullName evidence="2">PepSY domain-containing protein</fullName>
    </recommendedName>
</protein>
<dbReference type="Gene3D" id="3.10.450.40">
    <property type="match status" value="1"/>
</dbReference>
<name>A0A1E1F830_9SPHN</name>
<dbReference type="Pfam" id="PF03413">
    <property type="entry name" value="PepSY"/>
    <property type="match status" value="1"/>
</dbReference>